<keyword evidence="2" id="KW-1003">Cell membrane</keyword>
<keyword evidence="9" id="KW-1185">Reference proteome</keyword>
<dbReference type="Proteomes" id="UP000054007">
    <property type="component" value="Unassembled WGS sequence"/>
</dbReference>
<organism evidence="8 9">
    <name type="scientific">Cylindrobasidium torrendii FP15055 ss-10</name>
    <dbReference type="NCBI Taxonomy" id="1314674"/>
    <lineage>
        <taxon>Eukaryota</taxon>
        <taxon>Fungi</taxon>
        <taxon>Dikarya</taxon>
        <taxon>Basidiomycota</taxon>
        <taxon>Agaricomycotina</taxon>
        <taxon>Agaricomycetes</taxon>
        <taxon>Agaricomycetidae</taxon>
        <taxon>Agaricales</taxon>
        <taxon>Marasmiineae</taxon>
        <taxon>Physalacriaceae</taxon>
        <taxon>Cylindrobasidium</taxon>
    </lineage>
</organism>
<dbReference type="PANTHER" id="PTHR34187">
    <property type="entry name" value="FGR18P"/>
    <property type="match status" value="1"/>
</dbReference>
<feature type="transmembrane region" description="Helical" evidence="6">
    <location>
        <begin position="128"/>
        <end position="148"/>
    </location>
</feature>
<evidence type="ECO:0000313" key="9">
    <source>
        <dbReference type="Proteomes" id="UP000054007"/>
    </source>
</evidence>
<evidence type="ECO:0000256" key="2">
    <source>
        <dbReference type="ARBA" id="ARBA00022475"/>
    </source>
</evidence>
<keyword evidence="5 6" id="KW-0472">Membrane</keyword>
<dbReference type="InterPro" id="IPR003807">
    <property type="entry name" value="DUF202"/>
</dbReference>
<accession>A0A0D7BWQ4</accession>
<proteinExistence type="predicted"/>
<dbReference type="AlphaFoldDB" id="A0A0D7BWQ4"/>
<feature type="transmembrane region" description="Helical" evidence="6">
    <location>
        <begin position="88"/>
        <end position="108"/>
    </location>
</feature>
<evidence type="ECO:0000256" key="4">
    <source>
        <dbReference type="ARBA" id="ARBA00022989"/>
    </source>
</evidence>
<keyword evidence="4 6" id="KW-1133">Transmembrane helix</keyword>
<evidence type="ECO:0000259" key="7">
    <source>
        <dbReference type="Pfam" id="PF02656"/>
    </source>
</evidence>
<gene>
    <name evidence="8" type="ORF">CYLTODRAFT_92577</name>
</gene>
<evidence type="ECO:0000256" key="1">
    <source>
        <dbReference type="ARBA" id="ARBA00004651"/>
    </source>
</evidence>
<comment type="subcellular location">
    <subcellularLocation>
        <location evidence="1">Cell membrane</location>
        <topology evidence="1">Multi-pass membrane protein</topology>
    </subcellularLocation>
</comment>
<sequence length="185" mass="19631">MCNTGIDNLSLSQLSASERDHGLSSRVTVPTLFPFAHHRLIVFIMSVPGQTSNTHSLIPGTQSRLPIALHLYNNGSVARDHLALERTFLGYLRTSLAVASAGVAFVQFFNIPQVDSATTSSSKSARSIGAAAIIIALALLFIGTERFFSVQFKLLDGKFPVARALVAATTLGILGIIIAALVAIV</sequence>
<protein>
    <recommendedName>
        <fullName evidence="7">DUF202 domain-containing protein</fullName>
    </recommendedName>
</protein>
<dbReference type="GO" id="GO:0005886">
    <property type="term" value="C:plasma membrane"/>
    <property type="evidence" value="ECO:0007669"/>
    <property type="project" value="UniProtKB-SubCell"/>
</dbReference>
<dbReference type="EMBL" id="KN880432">
    <property type="protein sequence ID" value="KIY74076.1"/>
    <property type="molecule type" value="Genomic_DNA"/>
</dbReference>
<dbReference type="OrthoDB" id="199599at2759"/>
<evidence type="ECO:0000256" key="5">
    <source>
        <dbReference type="ARBA" id="ARBA00023136"/>
    </source>
</evidence>
<evidence type="ECO:0000256" key="6">
    <source>
        <dbReference type="SAM" id="Phobius"/>
    </source>
</evidence>
<keyword evidence="3 6" id="KW-0812">Transmembrane</keyword>
<evidence type="ECO:0000256" key="3">
    <source>
        <dbReference type="ARBA" id="ARBA00022692"/>
    </source>
</evidence>
<feature type="domain" description="DUF202" evidence="7">
    <location>
        <begin position="79"/>
        <end position="151"/>
    </location>
</feature>
<dbReference type="InterPro" id="IPR052053">
    <property type="entry name" value="IM_YidH-like"/>
</dbReference>
<reference evidence="8 9" key="1">
    <citation type="journal article" date="2015" name="Fungal Genet. Biol.">
        <title>Evolution of novel wood decay mechanisms in Agaricales revealed by the genome sequences of Fistulina hepatica and Cylindrobasidium torrendii.</title>
        <authorList>
            <person name="Floudas D."/>
            <person name="Held B.W."/>
            <person name="Riley R."/>
            <person name="Nagy L.G."/>
            <person name="Koehler G."/>
            <person name="Ransdell A.S."/>
            <person name="Younus H."/>
            <person name="Chow J."/>
            <person name="Chiniquy J."/>
            <person name="Lipzen A."/>
            <person name="Tritt A."/>
            <person name="Sun H."/>
            <person name="Haridas S."/>
            <person name="LaButti K."/>
            <person name="Ohm R.A."/>
            <person name="Kues U."/>
            <person name="Blanchette R.A."/>
            <person name="Grigoriev I.V."/>
            <person name="Minto R.E."/>
            <person name="Hibbett D.S."/>
        </authorList>
    </citation>
    <scope>NUCLEOTIDE SEQUENCE [LARGE SCALE GENOMIC DNA]</scope>
    <source>
        <strain evidence="8 9">FP15055 ss-10</strain>
    </source>
</reference>
<name>A0A0D7BWQ4_9AGAR</name>
<evidence type="ECO:0000313" key="8">
    <source>
        <dbReference type="EMBL" id="KIY74076.1"/>
    </source>
</evidence>
<feature type="transmembrane region" description="Helical" evidence="6">
    <location>
        <begin position="160"/>
        <end position="184"/>
    </location>
</feature>
<dbReference type="PANTHER" id="PTHR34187:SF2">
    <property type="entry name" value="DUF202 DOMAIN-CONTAINING PROTEIN"/>
    <property type="match status" value="1"/>
</dbReference>
<dbReference type="Pfam" id="PF02656">
    <property type="entry name" value="DUF202"/>
    <property type="match status" value="1"/>
</dbReference>